<reference evidence="2" key="1">
    <citation type="journal article" date="2022" name="Mol. Ecol. Resour.">
        <title>The genomes of chicory, endive, great burdock and yacon provide insights into Asteraceae palaeo-polyploidization history and plant inulin production.</title>
        <authorList>
            <person name="Fan W."/>
            <person name="Wang S."/>
            <person name="Wang H."/>
            <person name="Wang A."/>
            <person name="Jiang F."/>
            <person name="Liu H."/>
            <person name="Zhao H."/>
            <person name="Xu D."/>
            <person name="Zhang Y."/>
        </authorList>
    </citation>
    <scope>NUCLEOTIDE SEQUENCE [LARGE SCALE GENOMIC DNA]</scope>
    <source>
        <strain evidence="2">cv. Niubang</strain>
    </source>
</reference>
<name>A0ACB8Z7I3_ARCLA</name>
<dbReference type="Proteomes" id="UP001055879">
    <property type="component" value="Linkage Group LG11"/>
</dbReference>
<dbReference type="EMBL" id="CM042057">
    <property type="protein sequence ID" value="KAI3693255.1"/>
    <property type="molecule type" value="Genomic_DNA"/>
</dbReference>
<comment type="caution">
    <text evidence="1">The sequence shown here is derived from an EMBL/GenBank/DDBJ whole genome shotgun (WGS) entry which is preliminary data.</text>
</comment>
<keyword evidence="2" id="KW-1185">Reference proteome</keyword>
<sequence length="166" mass="18498">MVASALFRPKNAYEATCSLVFTTPNSQQTHATPFMLAAQHRPQREFEVSSSHSQLMTNSRYRFDDCRTPQLLTEVGTTDAQDALSDDDDDVDYDPEGPPATPSQPLLTSHDQATRLLEALQTVTVKVDLIAQQLEDRGYIRICLTGERRQAQKSRQGSTSSSPRPE</sequence>
<evidence type="ECO:0000313" key="1">
    <source>
        <dbReference type="EMBL" id="KAI3693255.1"/>
    </source>
</evidence>
<proteinExistence type="predicted"/>
<evidence type="ECO:0000313" key="2">
    <source>
        <dbReference type="Proteomes" id="UP001055879"/>
    </source>
</evidence>
<organism evidence="1 2">
    <name type="scientific">Arctium lappa</name>
    <name type="common">Greater burdock</name>
    <name type="synonym">Lappa major</name>
    <dbReference type="NCBI Taxonomy" id="4217"/>
    <lineage>
        <taxon>Eukaryota</taxon>
        <taxon>Viridiplantae</taxon>
        <taxon>Streptophyta</taxon>
        <taxon>Embryophyta</taxon>
        <taxon>Tracheophyta</taxon>
        <taxon>Spermatophyta</taxon>
        <taxon>Magnoliopsida</taxon>
        <taxon>eudicotyledons</taxon>
        <taxon>Gunneridae</taxon>
        <taxon>Pentapetalae</taxon>
        <taxon>asterids</taxon>
        <taxon>campanulids</taxon>
        <taxon>Asterales</taxon>
        <taxon>Asteraceae</taxon>
        <taxon>Carduoideae</taxon>
        <taxon>Cardueae</taxon>
        <taxon>Arctiinae</taxon>
        <taxon>Arctium</taxon>
    </lineage>
</organism>
<gene>
    <name evidence="1" type="ORF">L6452_33087</name>
</gene>
<reference evidence="1 2" key="2">
    <citation type="journal article" date="2022" name="Mol. Ecol. Resour.">
        <title>The genomes of chicory, endive, great burdock and yacon provide insights into Asteraceae paleo-polyploidization history and plant inulin production.</title>
        <authorList>
            <person name="Fan W."/>
            <person name="Wang S."/>
            <person name="Wang H."/>
            <person name="Wang A."/>
            <person name="Jiang F."/>
            <person name="Liu H."/>
            <person name="Zhao H."/>
            <person name="Xu D."/>
            <person name="Zhang Y."/>
        </authorList>
    </citation>
    <scope>NUCLEOTIDE SEQUENCE [LARGE SCALE GENOMIC DNA]</scope>
    <source>
        <strain evidence="2">cv. Niubang</strain>
    </source>
</reference>
<protein>
    <submittedName>
        <fullName evidence="1">Uncharacterized protein</fullName>
    </submittedName>
</protein>
<accession>A0ACB8Z7I3</accession>